<keyword evidence="2" id="KW-0503">Monooxygenase</keyword>
<dbReference type="PRINTS" id="PR00359">
    <property type="entry name" value="BP450"/>
</dbReference>
<dbReference type="GO" id="GO:0005506">
    <property type="term" value="F:iron ion binding"/>
    <property type="evidence" value="ECO:0007669"/>
    <property type="project" value="InterPro"/>
</dbReference>
<dbReference type="InterPro" id="IPR017972">
    <property type="entry name" value="Cyt_P450_CS"/>
</dbReference>
<dbReference type="InterPro" id="IPR001128">
    <property type="entry name" value="Cyt_P450"/>
</dbReference>
<dbReference type="GO" id="GO:0016705">
    <property type="term" value="F:oxidoreductase activity, acting on paired donors, with incorporation or reduction of molecular oxygen"/>
    <property type="evidence" value="ECO:0007669"/>
    <property type="project" value="InterPro"/>
</dbReference>
<organism evidence="3 4">
    <name type="scientific">Micromonospora radicis</name>
    <dbReference type="NCBI Taxonomy" id="1894971"/>
    <lineage>
        <taxon>Bacteria</taxon>
        <taxon>Bacillati</taxon>
        <taxon>Actinomycetota</taxon>
        <taxon>Actinomycetes</taxon>
        <taxon>Micromonosporales</taxon>
        <taxon>Micromonosporaceae</taxon>
        <taxon>Micromonospora</taxon>
    </lineage>
</organism>
<dbReference type="EMBL" id="QXEC01000011">
    <property type="protein sequence ID" value="RIV37959.1"/>
    <property type="molecule type" value="Genomic_DNA"/>
</dbReference>
<dbReference type="PRINTS" id="PR00385">
    <property type="entry name" value="P450"/>
</dbReference>
<evidence type="ECO:0000256" key="1">
    <source>
        <dbReference type="ARBA" id="ARBA00010617"/>
    </source>
</evidence>
<keyword evidence="2" id="KW-0479">Metal-binding</keyword>
<gene>
    <name evidence="3" type="ORF">D2L64_13480</name>
</gene>
<dbReference type="InterPro" id="IPR002397">
    <property type="entry name" value="Cyt_P450_B"/>
</dbReference>
<keyword evidence="2" id="KW-0560">Oxidoreductase</keyword>
<dbReference type="PANTHER" id="PTHR46696">
    <property type="entry name" value="P450, PUTATIVE (EUROFUNG)-RELATED"/>
    <property type="match status" value="1"/>
</dbReference>
<name>A0A418MUL1_9ACTN</name>
<dbReference type="InterPro" id="IPR036396">
    <property type="entry name" value="Cyt_P450_sf"/>
</dbReference>
<protein>
    <submittedName>
        <fullName evidence="3">Cytochrome P450</fullName>
    </submittedName>
</protein>
<dbReference type="OrthoDB" id="4156795at2"/>
<dbReference type="Pfam" id="PF00067">
    <property type="entry name" value="p450"/>
    <property type="match status" value="1"/>
</dbReference>
<sequence length="391" mass="43770">MSEPQPVVDFDFHGKALDTIFDDYQLMLESKPVGHSSKYGGFWYITKSEDIFQAEQDPDTWSVAPGMMMPPMGTEMPLIPIDIDPPEHGLFRKLLLPMFTPMEIKKLEPGMHATAQELAEQVRTAFATDPVVDVSTRFARPYPTIIFSRLAGYPEDDWPMFDRWIDEIIYDRTKSPEKAQAAGDELIAYVTRLVDHGRAGNAQGGIMGALLQKTVNGRPLTDEELLSYGYLLFLAGLDTTAWALRSSLWYLARNQEAQRLLRAEPERIPDAVEEFLRTLSPVQAMARTAKRDTVVRGQKIKAGERVALVFGAGNRDPEIYENPDDIDVTRENNRHLAFGGGIHRCLGSNLGRKELVIALTHFLATVADFEPAAEEPWHGVGSLRLRLSGGE</sequence>
<dbReference type="PANTHER" id="PTHR46696:SF6">
    <property type="entry name" value="P450, PUTATIVE (EUROFUNG)-RELATED"/>
    <property type="match status" value="1"/>
</dbReference>
<dbReference type="PROSITE" id="PS00086">
    <property type="entry name" value="CYTOCHROME_P450"/>
    <property type="match status" value="1"/>
</dbReference>
<keyword evidence="2" id="KW-0349">Heme</keyword>
<evidence type="ECO:0000313" key="3">
    <source>
        <dbReference type="EMBL" id="RIV37959.1"/>
    </source>
</evidence>
<keyword evidence="4" id="KW-1185">Reference proteome</keyword>
<comment type="similarity">
    <text evidence="1 2">Belongs to the cytochrome P450 family.</text>
</comment>
<evidence type="ECO:0000256" key="2">
    <source>
        <dbReference type="RuleBase" id="RU000461"/>
    </source>
</evidence>
<dbReference type="RefSeq" id="WP_119576015.1">
    <property type="nucleotide sequence ID" value="NZ_QXEC01000011.1"/>
</dbReference>
<keyword evidence="2" id="KW-0408">Iron</keyword>
<dbReference type="Gene3D" id="1.10.630.10">
    <property type="entry name" value="Cytochrome P450"/>
    <property type="match status" value="1"/>
</dbReference>
<proteinExistence type="inferred from homology"/>
<comment type="caution">
    <text evidence="3">The sequence shown here is derived from an EMBL/GenBank/DDBJ whole genome shotgun (WGS) entry which is preliminary data.</text>
</comment>
<dbReference type="AlphaFoldDB" id="A0A418MUL1"/>
<accession>A0A418MUL1</accession>
<dbReference type="SUPFAM" id="SSF48264">
    <property type="entry name" value="Cytochrome P450"/>
    <property type="match status" value="1"/>
</dbReference>
<dbReference type="GO" id="GO:0020037">
    <property type="term" value="F:heme binding"/>
    <property type="evidence" value="ECO:0007669"/>
    <property type="project" value="InterPro"/>
</dbReference>
<dbReference type="Proteomes" id="UP000283832">
    <property type="component" value="Unassembled WGS sequence"/>
</dbReference>
<dbReference type="GO" id="GO:0004497">
    <property type="term" value="F:monooxygenase activity"/>
    <property type="evidence" value="ECO:0007669"/>
    <property type="project" value="UniProtKB-KW"/>
</dbReference>
<reference evidence="3 4" key="1">
    <citation type="submission" date="2018-08" db="EMBL/GenBank/DDBJ databases">
        <title>Jishengella sp. nov., isolated from a root of Azadirachta indica A. Juss. var. siamensis Valenton.</title>
        <authorList>
            <person name="Kuncharoen N."/>
            <person name="Tanasupawat S."/>
            <person name="Kudo T."/>
            <person name="Ohkuma M."/>
        </authorList>
    </citation>
    <scope>NUCLEOTIDE SEQUENCE [LARGE SCALE GENOMIC DNA]</scope>
    <source>
        <strain evidence="3 4">AZ1-13</strain>
    </source>
</reference>
<evidence type="ECO:0000313" key="4">
    <source>
        <dbReference type="Proteomes" id="UP000283832"/>
    </source>
</evidence>